<dbReference type="AlphaFoldDB" id="A0A159Z1G4"/>
<dbReference type="RefSeq" id="WP_066811913.1">
    <property type="nucleotide sequence ID" value="NZ_CP012661.1"/>
</dbReference>
<dbReference type="KEGG" id="daa:AKL17_1488"/>
<sequence>MPPDDAAAGGQAGAFENSPAGRQVAHPLLQAVEAAQGRGPFWRYLGTLADLQAALAGQLPAPRRLPDGTALVQAARGVYALRLGQAAGRVTALHRVTPTDHQLAPGGALEQVLAGIPPQRADLALRLVALHDPCVQVTLAEVCHA</sequence>
<dbReference type="InterPro" id="IPR029014">
    <property type="entry name" value="NiFe-Hase_large"/>
</dbReference>
<gene>
    <name evidence="1" type="ORF">AKL17_1488</name>
</gene>
<keyword evidence="2" id="KW-1185">Reference proteome</keyword>
<accession>A0A159Z1G4</accession>
<dbReference type="Gene3D" id="1.10.645.10">
    <property type="entry name" value="Cytochrome-c3 Hydrogenase, chain B"/>
    <property type="match status" value="1"/>
</dbReference>
<organism evidence="1 2">
    <name type="scientific">Frigidibacter mobilis</name>
    <dbReference type="NCBI Taxonomy" id="1335048"/>
    <lineage>
        <taxon>Bacteria</taxon>
        <taxon>Pseudomonadati</taxon>
        <taxon>Pseudomonadota</taxon>
        <taxon>Alphaproteobacteria</taxon>
        <taxon>Rhodobacterales</taxon>
        <taxon>Paracoccaceae</taxon>
        <taxon>Frigidibacter</taxon>
    </lineage>
</organism>
<dbReference type="SUPFAM" id="SSF56762">
    <property type="entry name" value="HydB/Nqo4-like"/>
    <property type="match status" value="1"/>
</dbReference>
<dbReference type="EMBL" id="CP012661">
    <property type="protein sequence ID" value="AMY68741.1"/>
    <property type="molecule type" value="Genomic_DNA"/>
</dbReference>
<name>A0A159Z1G4_9RHOB</name>
<dbReference type="OrthoDB" id="7778333at2"/>
<dbReference type="Proteomes" id="UP000076128">
    <property type="component" value="Chromosome"/>
</dbReference>
<dbReference type="STRING" id="1335048.AKL17_1488"/>
<evidence type="ECO:0000313" key="2">
    <source>
        <dbReference type="Proteomes" id="UP000076128"/>
    </source>
</evidence>
<reference evidence="1 2" key="1">
    <citation type="submission" date="2015-09" db="EMBL/GenBank/DDBJ databases">
        <title>Complete genome sequence of Defluviimonas alba cai42t isolated from an oilfield in Xinjiang.</title>
        <authorList>
            <person name="Geng S."/>
            <person name="Pan X."/>
            <person name="Wu X."/>
        </authorList>
    </citation>
    <scope>NUCLEOTIDE SEQUENCE [LARGE SCALE GENOMIC DNA]</scope>
    <source>
        <strain evidence="2">cai42</strain>
    </source>
</reference>
<protein>
    <submittedName>
        <fullName evidence="1">Hydrogenase expression/formation protein HupK</fullName>
    </submittedName>
</protein>
<evidence type="ECO:0000313" key="1">
    <source>
        <dbReference type="EMBL" id="AMY68741.1"/>
    </source>
</evidence>
<proteinExistence type="predicted"/>